<feature type="region of interest" description="Disordered" evidence="1">
    <location>
        <begin position="270"/>
        <end position="345"/>
    </location>
</feature>
<evidence type="ECO:0000313" key="4">
    <source>
        <dbReference type="Proteomes" id="UP000183898"/>
    </source>
</evidence>
<dbReference type="SMART" id="SM00327">
    <property type="entry name" value="VWA"/>
    <property type="match status" value="1"/>
</dbReference>
<feature type="compositionally biased region" description="Basic and acidic residues" evidence="1">
    <location>
        <begin position="309"/>
        <end position="319"/>
    </location>
</feature>
<accession>A0A1H8BL75</accession>
<dbReference type="RefSeq" id="WP_074743792.1">
    <property type="nucleotide sequence ID" value="NZ_FOCT01000001.1"/>
</dbReference>
<name>A0A1H8BL75_9PROT</name>
<dbReference type="EMBL" id="FOCT01000001">
    <property type="protein sequence ID" value="SEM83641.1"/>
    <property type="molecule type" value="Genomic_DNA"/>
</dbReference>
<organism evidence="3 4">
    <name type="scientific">Nitrosospira multiformis</name>
    <dbReference type="NCBI Taxonomy" id="1231"/>
    <lineage>
        <taxon>Bacteria</taxon>
        <taxon>Pseudomonadati</taxon>
        <taxon>Pseudomonadota</taxon>
        <taxon>Betaproteobacteria</taxon>
        <taxon>Nitrosomonadales</taxon>
        <taxon>Nitrosomonadaceae</taxon>
        <taxon>Nitrosospira</taxon>
    </lineage>
</organism>
<dbReference type="InterPro" id="IPR002035">
    <property type="entry name" value="VWF_A"/>
</dbReference>
<dbReference type="InterPro" id="IPR051928">
    <property type="entry name" value="NorD/CobT"/>
</dbReference>
<dbReference type="PANTHER" id="PTHR41248">
    <property type="entry name" value="NORD PROTEIN"/>
    <property type="match status" value="1"/>
</dbReference>
<sequence length="677" mass="75840">MAEPEGLIIDAARQATAFVSRLWDNDNNVSDNSCTLSACRQRLEFLLSAVQGHAVSLRVAQPPPPPSALSRLFGRIPRHLIETRPLPANDGATIFLPMQLHPGEQSELSSHHFFRLLALQQAGRARRRAQQMAPADTLLTLDLFQLSEAAAADHALALHFAGLRHDLMALRRVMLSQRPQPALLNPVEQAVEELYCGVLKACPDDIPPPLALARKPEDSLDWAVEMSMKISIRTGVRAVRYRGCAKDLWWGKMLPPSSVNQPIRYEEALRDMTQPSANPRRSANLSRRPQVREKTPDEDDETQGMWMVQKDDPQQHVEDPAGLQRPADRDDDADAGDLADSLSELPEAQLISSSKTVRELLLADDPLDQRTTLVLPGKGAARGIAYPEWDFRVSRYHKEAAIVRLQPPLLGDVAWAESVVARRPALLRQVQLRLEGLRPRRIRYHRQPEGEEIDINACVNAFAEQRAGLPPQDRLYQSVKAARRDIAVALLIDISGSTDGWVSQELRIIDVEKEALLLVYLALTKLGDPFCIYAFSGESAQNVSLWPLKNFEENDRILVQRRIGALEPQLYTRAGAAIRHTTNLLTATGARYRLLILLSDGKPNDVDRYEGRYGVEDMRQAVAEARLQAIHPFCITVDRHAPQYLARVFGARHYAVLQQAETLPVVLADVLRRLIRQ</sequence>
<proteinExistence type="predicted"/>
<reference evidence="3 4" key="1">
    <citation type="submission" date="2016-10" db="EMBL/GenBank/DDBJ databases">
        <authorList>
            <person name="de Groot N.N."/>
        </authorList>
    </citation>
    <scope>NUCLEOTIDE SEQUENCE [LARGE SCALE GENOMIC DNA]</scope>
    <source>
        <strain evidence="3 4">Nl18</strain>
    </source>
</reference>
<feature type="domain" description="VWFA" evidence="2">
    <location>
        <begin position="487"/>
        <end position="674"/>
    </location>
</feature>
<evidence type="ECO:0000259" key="2">
    <source>
        <dbReference type="PROSITE" id="PS50234"/>
    </source>
</evidence>
<feature type="compositionally biased region" description="Polar residues" evidence="1">
    <location>
        <begin position="273"/>
        <end position="287"/>
    </location>
</feature>
<gene>
    <name evidence="3" type="ORF">SAMN05216404_101287</name>
</gene>
<dbReference type="PANTHER" id="PTHR41248:SF1">
    <property type="entry name" value="NORD PROTEIN"/>
    <property type="match status" value="1"/>
</dbReference>
<dbReference type="Proteomes" id="UP000183898">
    <property type="component" value="Unassembled WGS sequence"/>
</dbReference>
<evidence type="ECO:0000313" key="3">
    <source>
        <dbReference type="EMBL" id="SEM83641.1"/>
    </source>
</evidence>
<dbReference type="InterPro" id="IPR036465">
    <property type="entry name" value="vWFA_dom_sf"/>
</dbReference>
<protein>
    <submittedName>
        <fullName evidence="3">Nitric oxide reductase NorD protein</fullName>
    </submittedName>
</protein>
<dbReference type="SUPFAM" id="SSF53300">
    <property type="entry name" value="vWA-like"/>
    <property type="match status" value="1"/>
</dbReference>
<evidence type="ECO:0000256" key="1">
    <source>
        <dbReference type="SAM" id="MobiDB-lite"/>
    </source>
</evidence>
<dbReference type="Gene3D" id="3.40.50.410">
    <property type="entry name" value="von Willebrand factor, type A domain"/>
    <property type="match status" value="1"/>
</dbReference>
<dbReference type="PROSITE" id="PS50234">
    <property type="entry name" value="VWFA"/>
    <property type="match status" value="1"/>
</dbReference>
<dbReference type="AlphaFoldDB" id="A0A1H8BL75"/>
<dbReference type="Pfam" id="PF00092">
    <property type="entry name" value="VWA"/>
    <property type="match status" value="1"/>
</dbReference>
<dbReference type="CDD" id="cd01454">
    <property type="entry name" value="vWA_norD_type"/>
    <property type="match status" value="1"/>
</dbReference>